<proteinExistence type="predicted"/>
<sequence>LVDFSIGSGLLQASTKMNQIVYLDIVFTDLYVKFFTGPFDVWLLTEPLEEFILNIFREKKAEKRHVCIHLHPKLITEIERSKPFGKSFLLNIKNALQQANTSLVFVPLHSN</sequence>
<accession>A0A367KP15</accession>
<comment type="caution">
    <text evidence="1">The sequence shown here is derived from an EMBL/GenBank/DDBJ whole genome shotgun (WGS) entry which is preliminary data.</text>
</comment>
<reference evidence="1 2" key="1">
    <citation type="journal article" date="2018" name="G3 (Bethesda)">
        <title>Phylogenetic and Phylogenomic Definition of Rhizopus Species.</title>
        <authorList>
            <person name="Gryganskyi A.P."/>
            <person name="Golan J."/>
            <person name="Dolatabadi S."/>
            <person name="Mondo S."/>
            <person name="Robb S."/>
            <person name="Idnurm A."/>
            <person name="Muszewska A."/>
            <person name="Steczkiewicz K."/>
            <person name="Masonjones S."/>
            <person name="Liao H.L."/>
            <person name="Gajdeczka M.T."/>
            <person name="Anike F."/>
            <person name="Vuek A."/>
            <person name="Anishchenko I.M."/>
            <person name="Voigt K."/>
            <person name="de Hoog G.S."/>
            <person name="Smith M.E."/>
            <person name="Heitman J."/>
            <person name="Vilgalys R."/>
            <person name="Stajich J.E."/>
        </authorList>
    </citation>
    <scope>NUCLEOTIDE SEQUENCE [LARGE SCALE GENOMIC DNA]</scope>
    <source>
        <strain evidence="1 2">LSU 92-RS-03</strain>
    </source>
</reference>
<evidence type="ECO:0000313" key="1">
    <source>
        <dbReference type="EMBL" id="RCI03943.1"/>
    </source>
</evidence>
<dbReference type="EMBL" id="PJQM01000838">
    <property type="protein sequence ID" value="RCI03943.1"/>
    <property type="molecule type" value="Genomic_DNA"/>
</dbReference>
<name>A0A367KP15_RHIST</name>
<evidence type="ECO:0000313" key="2">
    <source>
        <dbReference type="Proteomes" id="UP000253551"/>
    </source>
</evidence>
<organism evidence="1 2">
    <name type="scientific">Rhizopus stolonifer</name>
    <name type="common">Rhizopus nigricans</name>
    <dbReference type="NCBI Taxonomy" id="4846"/>
    <lineage>
        <taxon>Eukaryota</taxon>
        <taxon>Fungi</taxon>
        <taxon>Fungi incertae sedis</taxon>
        <taxon>Mucoromycota</taxon>
        <taxon>Mucoromycotina</taxon>
        <taxon>Mucoromycetes</taxon>
        <taxon>Mucorales</taxon>
        <taxon>Mucorineae</taxon>
        <taxon>Rhizopodaceae</taxon>
        <taxon>Rhizopus</taxon>
    </lineage>
</organism>
<dbReference type="Proteomes" id="UP000253551">
    <property type="component" value="Unassembled WGS sequence"/>
</dbReference>
<gene>
    <name evidence="1" type="ORF">CU098_002212</name>
</gene>
<dbReference type="OrthoDB" id="2238107at2759"/>
<dbReference type="AlphaFoldDB" id="A0A367KP15"/>
<protein>
    <submittedName>
        <fullName evidence="1">Uncharacterized protein</fullName>
    </submittedName>
</protein>
<feature type="non-terminal residue" evidence="1">
    <location>
        <position position="1"/>
    </location>
</feature>
<keyword evidence="2" id="KW-1185">Reference proteome</keyword>